<gene>
    <name evidence="10" type="ORF">F1644_21935</name>
    <name evidence="9" type="ORF">GGR15_002791</name>
</gene>
<dbReference type="EMBL" id="JAATLI010000009">
    <property type="protein sequence ID" value="NJC19161.1"/>
    <property type="molecule type" value="Genomic_DNA"/>
</dbReference>
<feature type="transmembrane region" description="Helical" evidence="8">
    <location>
        <begin position="413"/>
        <end position="432"/>
    </location>
</feature>
<dbReference type="PANTHER" id="PTHR42002">
    <property type="entry name" value="ANAEROBIC C4-DICARBOXYLATE TRANSPORTER DCUC-RELATED"/>
    <property type="match status" value="1"/>
</dbReference>
<feature type="transmembrane region" description="Helical" evidence="8">
    <location>
        <begin position="6"/>
        <end position="21"/>
    </location>
</feature>
<dbReference type="NCBIfam" id="NF037994">
    <property type="entry name" value="DcuC_1"/>
    <property type="match status" value="1"/>
</dbReference>
<evidence type="ECO:0000256" key="7">
    <source>
        <dbReference type="ARBA" id="ARBA00023136"/>
    </source>
</evidence>
<evidence type="ECO:0000313" key="10">
    <source>
        <dbReference type="EMBL" id="WOF14748.1"/>
    </source>
</evidence>
<proteinExistence type="inferred from homology"/>
<feature type="transmembrane region" description="Helical" evidence="8">
    <location>
        <begin position="28"/>
        <end position="49"/>
    </location>
</feature>
<organism evidence="9 11">
    <name type="scientific">Butyricimonas paravirosa</name>
    <dbReference type="NCBI Taxonomy" id="1472417"/>
    <lineage>
        <taxon>Bacteria</taxon>
        <taxon>Pseudomonadati</taxon>
        <taxon>Bacteroidota</taxon>
        <taxon>Bacteroidia</taxon>
        <taxon>Bacteroidales</taxon>
        <taxon>Odoribacteraceae</taxon>
        <taxon>Butyricimonas</taxon>
    </lineage>
</organism>
<dbReference type="GO" id="GO:0005886">
    <property type="term" value="C:plasma membrane"/>
    <property type="evidence" value="ECO:0007669"/>
    <property type="project" value="UniProtKB-SubCell"/>
</dbReference>
<feature type="transmembrane region" description="Helical" evidence="8">
    <location>
        <begin position="245"/>
        <end position="265"/>
    </location>
</feature>
<dbReference type="InterPro" id="IPR004669">
    <property type="entry name" value="C4_dicarb_anaerob_car"/>
</dbReference>
<sequence>MIYIGALISIQFIALTAYWLFKKYHAQAVLLFSGLAMLTLALILGFDIPELKNATGLKEFDLFKVIQEIFSEKGAGVGLMIMTIGGFVAYMKQIKASDALVYVSMQPLSIFRKYPYLAASLVIPIGQLLFICTPSATGLGLLLVASIYPVLVSLGVSKLSAVSVISACTVFDMGPASANTARASELVGMNNVMYFIEHQMPLTIPMTILLMIVYYFSNRYYDKKDALKKQTEEVKQEDFKVDVPLIYAILPVLPLILLIVFSKYIQLFSFSVELDTTTAMLMSFFVAIVFEFIRQRNIKQVFASIKTFWDGMGKVFATVITLIVAAEVFSRGLISLGFIDSLVMLSQHIGFSGAGIAILMTLLIFAASMLMGSGNASFFSFGPLVPSIAAKVGVEGVHMILPMQLASSMGRAASPIAGVIIAISEIAGVSSFDLARRNLIPLSFTMVVMLIYHFFIA</sequence>
<reference evidence="10 12" key="1">
    <citation type="submission" date="2019-09" db="EMBL/GenBank/DDBJ databases">
        <title>Butyricimonas paravirosa DSM 105722 (=214-4 = JCM 18677 = CCUG 65563).</title>
        <authorList>
            <person name="Le Roy T."/>
            <person name="Cani P.D."/>
        </authorList>
    </citation>
    <scope>NUCLEOTIDE SEQUENCE [LARGE SCALE GENOMIC DNA]</scope>
    <source>
        <strain evidence="10 12">DSM 105722</strain>
    </source>
</reference>
<evidence type="ECO:0000256" key="4">
    <source>
        <dbReference type="ARBA" id="ARBA00022475"/>
    </source>
</evidence>
<keyword evidence="7 8" id="KW-0472">Membrane</keyword>
<evidence type="ECO:0000313" key="9">
    <source>
        <dbReference type="EMBL" id="NJC19161.1"/>
    </source>
</evidence>
<evidence type="ECO:0000256" key="8">
    <source>
        <dbReference type="SAM" id="Phobius"/>
    </source>
</evidence>
<keyword evidence="5 8" id="KW-0812">Transmembrane</keyword>
<keyword evidence="3" id="KW-0813">Transport</keyword>
<dbReference type="Proteomes" id="UP000576368">
    <property type="component" value="Unassembled WGS sequence"/>
</dbReference>
<evidence type="ECO:0000256" key="5">
    <source>
        <dbReference type="ARBA" id="ARBA00022692"/>
    </source>
</evidence>
<dbReference type="InterPro" id="IPR018385">
    <property type="entry name" value="C4_dicarb_anaerob_car-like"/>
</dbReference>
<reference evidence="9 11" key="2">
    <citation type="submission" date="2020-03" db="EMBL/GenBank/DDBJ databases">
        <title>Genomic Encyclopedia of Type Strains, Phase IV (KMG-IV): sequencing the most valuable type-strain genomes for metagenomic binning, comparative biology and taxonomic classification.</title>
        <authorList>
            <person name="Goeker M."/>
        </authorList>
    </citation>
    <scope>NUCLEOTIDE SEQUENCE [LARGE SCALE GENOMIC DNA]</scope>
    <source>
        <strain evidence="9 11">DSM 105722</strain>
    </source>
</reference>
<feature type="transmembrane region" description="Helical" evidence="8">
    <location>
        <begin position="378"/>
        <end position="401"/>
    </location>
</feature>
<feature type="transmembrane region" description="Helical" evidence="8">
    <location>
        <begin position="69"/>
        <end position="90"/>
    </location>
</feature>
<evidence type="ECO:0000256" key="6">
    <source>
        <dbReference type="ARBA" id="ARBA00022989"/>
    </source>
</evidence>
<comment type="similarity">
    <text evidence="2">Belongs to the DcuC/DcuD transporter (TC 2.A.61) family.</text>
</comment>
<dbReference type="GO" id="GO:0015556">
    <property type="term" value="F:C4-dicarboxylate transmembrane transporter activity"/>
    <property type="evidence" value="ECO:0007669"/>
    <property type="project" value="InterPro"/>
</dbReference>
<feature type="transmembrane region" description="Helical" evidence="8">
    <location>
        <begin position="439"/>
        <end position="456"/>
    </location>
</feature>
<accession>A0A7X5YE06</accession>
<feature type="transmembrane region" description="Helical" evidence="8">
    <location>
        <begin position="198"/>
        <end position="216"/>
    </location>
</feature>
<keyword evidence="6 8" id="KW-1133">Transmembrane helix</keyword>
<dbReference type="GeneID" id="86894016"/>
<evidence type="ECO:0000256" key="2">
    <source>
        <dbReference type="ARBA" id="ARBA00005275"/>
    </source>
</evidence>
<evidence type="ECO:0000256" key="1">
    <source>
        <dbReference type="ARBA" id="ARBA00004651"/>
    </source>
</evidence>
<keyword evidence="12" id="KW-1185">Reference proteome</keyword>
<feature type="transmembrane region" description="Helical" evidence="8">
    <location>
        <begin position="351"/>
        <end position="371"/>
    </location>
</feature>
<dbReference type="AlphaFoldDB" id="A0A7X5YE06"/>
<dbReference type="Pfam" id="PF03606">
    <property type="entry name" value="DcuC"/>
    <property type="match status" value="1"/>
</dbReference>
<feature type="transmembrane region" description="Helical" evidence="8">
    <location>
        <begin position="161"/>
        <end position="178"/>
    </location>
</feature>
<feature type="transmembrane region" description="Helical" evidence="8">
    <location>
        <begin position="315"/>
        <end position="339"/>
    </location>
</feature>
<evidence type="ECO:0000313" key="11">
    <source>
        <dbReference type="Proteomes" id="UP000576368"/>
    </source>
</evidence>
<dbReference type="Proteomes" id="UP001302374">
    <property type="component" value="Chromosome"/>
</dbReference>
<comment type="subcellular location">
    <subcellularLocation>
        <location evidence="1">Cell membrane</location>
        <topology evidence="1">Multi-pass membrane protein</topology>
    </subcellularLocation>
</comment>
<dbReference type="PANTHER" id="PTHR42002:SF2">
    <property type="entry name" value="ANAEROBIC C4-DICARBOXYLATE TRANSPORTER DCUC-RELATED"/>
    <property type="match status" value="1"/>
</dbReference>
<evidence type="ECO:0000256" key="3">
    <source>
        <dbReference type="ARBA" id="ARBA00022448"/>
    </source>
</evidence>
<dbReference type="EMBL" id="CP043839">
    <property type="protein sequence ID" value="WOF14748.1"/>
    <property type="molecule type" value="Genomic_DNA"/>
</dbReference>
<feature type="transmembrane region" description="Helical" evidence="8">
    <location>
        <begin position="277"/>
        <end position="294"/>
    </location>
</feature>
<dbReference type="NCBIfam" id="TIGR00771">
    <property type="entry name" value="DcuC"/>
    <property type="match status" value="1"/>
</dbReference>
<evidence type="ECO:0000313" key="12">
    <source>
        <dbReference type="Proteomes" id="UP001302374"/>
    </source>
</evidence>
<name>A0A7X5YE06_9BACT</name>
<dbReference type="RefSeq" id="WP_087420000.1">
    <property type="nucleotide sequence ID" value="NZ_BMPA01000009.1"/>
</dbReference>
<keyword evidence="4" id="KW-1003">Cell membrane</keyword>
<protein>
    <submittedName>
        <fullName evidence="9">DcuC family C4-dicarboxylate transporter</fullName>
    </submittedName>
    <submittedName>
        <fullName evidence="10">TRAP transporter large permease subunit</fullName>
    </submittedName>
</protein>